<dbReference type="AlphaFoldDB" id="D0A0R7"/>
<feature type="compositionally biased region" description="Low complexity" evidence="1">
    <location>
        <begin position="339"/>
        <end position="349"/>
    </location>
</feature>
<sequence>MSLGCDQHTHNRFNGPTEHSASSHGVPSEAGEKRYAAVHDAQPIQGSGKPADSSESHDKAPYPGPNLGLVTEAMTMERAVRVPRALRAATRRTMLDVLGHLHLTGCREAHNHRANATSWQDYAPQRQQWEHQIARDTRTEHHGSDEKEGTMHQPPKDLSRSLLHLLPPRRSEVSGGCFGFSTNSRDYGDGIPPYDSTAGPDDVRPKWRQGMANAAEREQSDRRVERQQPKQRSLLSILEESDSEPKHNARQKSGRQFNELGNVAQKRGRCCPLDMDLEDPRDSAGKPVKRATSSWGRWEGNDLIEPAHSIAGSGPPTTRPNRVEVLLDDGTLGRGSVFTRSSTGSTASGRGEGRRSLADILATDDADDRFRATNTAERPEVTAGRAKGSAAIRRLAGNPTAERVIAYLTRSFNEWKLSRSLSHAPKRNDETYPITGATCSSAMPQGSGTVRVHLGFLVSKVECAFSLYMLRGRIVWADEKVKREIESDNFRSCFTGLRSDEQGDFLEQQQRGIATNIEWTIVLTTDAFRPNVVSSGKNIYLSRPFFVYPAAHVIVSSLNITTDAAQMPNGQHTKRHRSRSGDGFGESCSDKNRNHTDHAKGAATTDTITPDRRHTVSHAFSTDPSPSWVYDPLVREVKNRTPTASSHGMICGREQGRTTVMRLGPHIGLHPCGEGADSTTKPSHSAASDALHTDVENDPVGAGFPRGPGEEWEVPLELLLSLRCQIADNILSPSPKTSQGWGGEAILAEGHSSDSQFLTPPRSQLRLSSSLSSLLTPDGC</sequence>
<dbReference type="Proteomes" id="UP000002316">
    <property type="component" value="Chromosome 10"/>
</dbReference>
<name>D0A0R7_TRYB9</name>
<protein>
    <submittedName>
        <fullName evidence="2">Uncharacterized protein</fullName>
    </submittedName>
</protein>
<proteinExistence type="predicted"/>
<feature type="region of interest" description="Disordered" evidence="1">
    <location>
        <begin position="568"/>
        <end position="611"/>
    </location>
</feature>
<feature type="region of interest" description="Disordered" evidence="1">
    <location>
        <begin position="334"/>
        <end position="355"/>
    </location>
</feature>
<dbReference type="EMBL" id="FN554973">
    <property type="protein sequence ID" value="CBH16825.1"/>
    <property type="molecule type" value="Genomic_DNA"/>
</dbReference>
<reference evidence="3" key="1">
    <citation type="journal article" date="2010" name="PLoS Negl. Trop. Dis.">
        <title>The genome sequence of Trypanosoma brucei gambiense, causative agent of chronic human african trypanosomiasis.</title>
        <authorList>
            <person name="Jackson A.P."/>
            <person name="Sanders M."/>
            <person name="Berry A."/>
            <person name="McQuillan J."/>
            <person name="Aslett M.A."/>
            <person name="Quail M.A."/>
            <person name="Chukualim B."/>
            <person name="Capewell P."/>
            <person name="MacLeod A."/>
            <person name="Melville S.E."/>
            <person name="Gibson W."/>
            <person name="Barry J.D."/>
            <person name="Berriman M."/>
            <person name="Hertz-Fowler C."/>
        </authorList>
    </citation>
    <scope>NUCLEOTIDE SEQUENCE [LARGE SCALE GENOMIC DNA]</scope>
    <source>
        <strain evidence="3">MHOM/CI/86/DAL972</strain>
    </source>
</reference>
<dbReference type="VEuPathDB" id="TriTrypDB:Tbg972.10.19330"/>
<evidence type="ECO:0000256" key="1">
    <source>
        <dbReference type="SAM" id="MobiDB-lite"/>
    </source>
</evidence>
<feature type="compositionally biased region" description="Basic and acidic residues" evidence="1">
    <location>
        <begin position="588"/>
        <end position="600"/>
    </location>
</feature>
<dbReference type="OrthoDB" id="249185at2759"/>
<dbReference type="RefSeq" id="XP_011779089.1">
    <property type="nucleotide sequence ID" value="XM_011780787.1"/>
</dbReference>
<dbReference type="KEGG" id="tbg:TbgDal_X19330"/>
<evidence type="ECO:0000313" key="3">
    <source>
        <dbReference type="Proteomes" id="UP000002316"/>
    </source>
</evidence>
<feature type="region of interest" description="Disordered" evidence="1">
    <location>
        <begin position="184"/>
        <end position="262"/>
    </location>
</feature>
<gene>
    <name evidence="2" type="ORF">TbgDal_X19330</name>
</gene>
<organism evidence="2 3">
    <name type="scientific">Trypanosoma brucei gambiense (strain MHOM/CI/86/DAL972)</name>
    <dbReference type="NCBI Taxonomy" id="679716"/>
    <lineage>
        <taxon>Eukaryota</taxon>
        <taxon>Discoba</taxon>
        <taxon>Euglenozoa</taxon>
        <taxon>Kinetoplastea</taxon>
        <taxon>Metakinetoplastina</taxon>
        <taxon>Trypanosomatida</taxon>
        <taxon>Trypanosomatidae</taxon>
        <taxon>Trypanosoma</taxon>
    </lineage>
</organism>
<accession>D0A0R7</accession>
<dbReference type="GeneID" id="23865186"/>
<feature type="compositionally biased region" description="Basic and acidic residues" evidence="1">
    <location>
        <begin position="215"/>
        <end position="228"/>
    </location>
</feature>
<feature type="compositionally biased region" description="Polar residues" evidence="1">
    <location>
        <begin position="12"/>
        <end position="25"/>
    </location>
</feature>
<feature type="region of interest" description="Disordered" evidence="1">
    <location>
        <begin position="136"/>
        <end position="157"/>
    </location>
</feature>
<feature type="region of interest" description="Disordered" evidence="1">
    <location>
        <begin position="1"/>
        <end position="68"/>
    </location>
</feature>
<evidence type="ECO:0000313" key="2">
    <source>
        <dbReference type="EMBL" id="CBH16825.1"/>
    </source>
</evidence>